<name>A0AAU8DXS8_9ACTN</name>
<dbReference type="AlphaFoldDB" id="A0AAU8DXS8"/>
<accession>A0AAU8DXS8</accession>
<reference evidence="1" key="1">
    <citation type="submission" date="2024-05" db="EMBL/GenBank/DDBJ databases">
        <authorList>
            <person name="Cai S.Y."/>
            <person name="Jin L.M."/>
            <person name="Li H.R."/>
        </authorList>
    </citation>
    <scope>NUCLEOTIDE SEQUENCE</scope>
    <source>
        <strain evidence="1">A5-74</strain>
    </source>
</reference>
<evidence type="ECO:0000313" key="1">
    <source>
        <dbReference type="EMBL" id="XCG66033.1"/>
    </source>
</evidence>
<protein>
    <submittedName>
        <fullName evidence="1">Uncharacterized protein</fullName>
    </submittedName>
</protein>
<proteinExistence type="predicted"/>
<organism evidence="1">
    <name type="scientific">Nakamurella sp. A5-74</name>
    <dbReference type="NCBI Taxonomy" id="3158264"/>
    <lineage>
        <taxon>Bacteria</taxon>
        <taxon>Bacillati</taxon>
        <taxon>Actinomycetota</taxon>
        <taxon>Actinomycetes</taxon>
        <taxon>Nakamurellales</taxon>
        <taxon>Nakamurellaceae</taxon>
        <taxon>Nakamurella</taxon>
    </lineage>
</organism>
<dbReference type="RefSeq" id="WP_353651635.1">
    <property type="nucleotide sequence ID" value="NZ_CP159218.1"/>
</dbReference>
<sequence length="62" mass="7021">MRPPTMMAATTRAAQVRWRAVRPPQLVALVRVGATFHHGQLVERPDDTAETQVAQKIFVHKF</sequence>
<dbReference type="EMBL" id="CP159218">
    <property type="protein sequence ID" value="XCG66033.1"/>
    <property type="molecule type" value="Genomic_DNA"/>
</dbReference>
<gene>
    <name evidence="1" type="ORF">ABLG96_06460</name>
</gene>